<reference evidence="8" key="2">
    <citation type="submission" date="2021-10" db="EMBL/GenBank/DDBJ databases">
        <title>Phylogenomics reveals ancestral predisposition of the termite-cultivated fungus Termitomyces towards a domesticated lifestyle.</title>
        <authorList>
            <person name="Auxier B."/>
            <person name="Grum-Grzhimaylo A."/>
            <person name="Cardenas M.E."/>
            <person name="Lodge J.D."/>
            <person name="Laessoe T."/>
            <person name="Pedersen O."/>
            <person name="Smith M.E."/>
            <person name="Kuyper T.W."/>
            <person name="Franco-Molano E.A."/>
            <person name="Baroni T.J."/>
            <person name="Aanen D.K."/>
        </authorList>
    </citation>
    <scope>NUCLEOTIDE SEQUENCE</scope>
    <source>
        <strain evidence="8">D49</strain>
    </source>
</reference>
<dbReference type="InterPro" id="IPR036396">
    <property type="entry name" value="Cyt_P450_sf"/>
</dbReference>
<organism evidence="8 9">
    <name type="scientific">Sphagnurus paluster</name>
    <dbReference type="NCBI Taxonomy" id="117069"/>
    <lineage>
        <taxon>Eukaryota</taxon>
        <taxon>Fungi</taxon>
        <taxon>Dikarya</taxon>
        <taxon>Basidiomycota</taxon>
        <taxon>Agaricomycotina</taxon>
        <taxon>Agaricomycetes</taxon>
        <taxon>Agaricomycetidae</taxon>
        <taxon>Agaricales</taxon>
        <taxon>Tricholomatineae</taxon>
        <taxon>Lyophyllaceae</taxon>
        <taxon>Sphagnurus</taxon>
    </lineage>
</organism>
<dbReference type="SUPFAM" id="SSF48264">
    <property type="entry name" value="Cytochrome P450"/>
    <property type="match status" value="1"/>
</dbReference>
<dbReference type="OrthoDB" id="1470350at2759"/>
<keyword evidence="3" id="KW-0349">Heme</keyword>
<reference evidence="8" key="1">
    <citation type="submission" date="2021-02" db="EMBL/GenBank/DDBJ databases">
        <authorList>
            <person name="Nieuwenhuis M."/>
            <person name="Van De Peppel L.J.J."/>
        </authorList>
    </citation>
    <scope>NUCLEOTIDE SEQUENCE</scope>
    <source>
        <strain evidence="8">D49</strain>
    </source>
</reference>
<dbReference type="GO" id="GO:0005506">
    <property type="term" value="F:iron ion binding"/>
    <property type="evidence" value="ECO:0007669"/>
    <property type="project" value="InterPro"/>
</dbReference>
<evidence type="ECO:0000256" key="1">
    <source>
        <dbReference type="ARBA" id="ARBA00001971"/>
    </source>
</evidence>
<dbReference type="GO" id="GO:0020037">
    <property type="term" value="F:heme binding"/>
    <property type="evidence" value="ECO:0007669"/>
    <property type="project" value="InterPro"/>
</dbReference>
<dbReference type="GO" id="GO:0016705">
    <property type="term" value="F:oxidoreductase activity, acting on paired donors, with incorporation or reduction of molecular oxygen"/>
    <property type="evidence" value="ECO:0007669"/>
    <property type="project" value="InterPro"/>
</dbReference>
<dbReference type="Gene3D" id="1.10.630.10">
    <property type="entry name" value="Cytochrome P450"/>
    <property type="match status" value="1"/>
</dbReference>
<evidence type="ECO:0000256" key="3">
    <source>
        <dbReference type="ARBA" id="ARBA00022617"/>
    </source>
</evidence>
<dbReference type="InterPro" id="IPR001128">
    <property type="entry name" value="Cyt_P450"/>
</dbReference>
<dbReference type="Pfam" id="PF00067">
    <property type="entry name" value="p450"/>
    <property type="match status" value="1"/>
</dbReference>
<dbReference type="InterPro" id="IPR002401">
    <property type="entry name" value="Cyt_P450_E_grp-I"/>
</dbReference>
<keyword evidence="4" id="KW-0479">Metal-binding</keyword>
<dbReference type="GO" id="GO:0004497">
    <property type="term" value="F:monooxygenase activity"/>
    <property type="evidence" value="ECO:0007669"/>
    <property type="project" value="UniProtKB-KW"/>
</dbReference>
<evidence type="ECO:0000313" key="9">
    <source>
        <dbReference type="Proteomes" id="UP000717328"/>
    </source>
</evidence>
<keyword evidence="9" id="KW-1185">Reference proteome</keyword>
<evidence type="ECO:0000256" key="6">
    <source>
        <dbReference type="ARBA" id="ARBA00023004"/>
    </source>
</evidence>
<dbReference type="PRINTS" id="PR00463">
    <property type="entry name" value="EP450I"/>
</dbReference>
<evidence type="ECO:0000256" key="7">
    <source>
        <dbReference type="ARBA" id="ARBA00023033"/>
    </source>
</evidence>
<evidence type="ECO:0000313" key="8">
    <source>
        <dbReference type="EMBL" id="KAG5653281.1"/>
    </source>
</evidence>
<comment type="caution">
    <text evidence="8">The sequence shown here is derived from an EMBL/GenBank/DDBJ whole genome shotgun (WGS) entry which is preliminary data.</text>
</comment>
<evidence type="ECO:0000256" key="4">
    <source>
        <dbReference type="ARBA" id="ARBA00022723"/>
    </source>
</evidence>
<dbReference type="PRINTS" id="PR00385">
    <property type="entry name" value="P450"/>
</dbReference>
<keyword evidence="7" id="KW-0503">Monooxygenase</keyword>
<dbReference type="InterPro" id="IPR047146">
    <property type="entry name" value="Cyt_P450_E_CYP52_fungi"/>
</dbReference>
<comment type="cofactor">
    <cofactor evidence="1">
        <name>heme</name>
        <dbReference type="ChEBI" id="CHEBI:30413"/>
    </cofactor>
</comment>
<accession>A0A9P7KN77</accession>
<keyword evidence="6" id="KW-0408">Iron</keyword>
<gene>
    <name evidence="8" type="ORF">H0H81_001345</name>
</gene>
<dbReference type="Proteomes" id="UP000717328">
    <property type="component" value="Unassembled WGS sequence"/>
</dbReference>
<comment type="similarity">
    <text evidence="2">Belongs to the cytochrome P450 family.</text>
</comment>
<dbReference type="PANTHER" id="PTHR24287">
    <property type="entry name" value="P450, PUTATIVE (EUROFUNG)-RELATED"/>
    <property type="match status" value="1"/>
</dbReference>
<keyword evidence="5" id="KW-0560">Oxidoreductase</keyword>
<evidence type="ECO:0000256" key="2">
    <source>
        <dbReference type="ARBA" id="ARBA00010617"/>
    </source>
</evidence>
<name>A0A9P7KN77_9AGAR</name>
<dbReference type="AlphaFoldDB" id="A0A9P7KN77"/>
<sequence length="235" mass="26746">MDSATEFLFAKDVQSLGAALPYPHYSPLSQSLASENHPANIFSKAFDEAQRRIAFRARYGASWPLTEFWKDKIQEQMGPIYNFITPILEDAVSRKKEAVKLGADDDREVQDGESLIDHLINYTDGVDPIVLRDETLNILLAGRDTTTNSISYSIYMMAKYPKVLRRLRDEILSKLGSSRRPTYDDMKDMKYLRAVINETLRLYPAVPFNIRTTSKAVIWPSKIGGKPFYIPANSK</sequence>
<dbReference type="PANTHER" id="PTHR24287:SF1">
    <property type="entry name" value="P450, PUTATIVE (EUROFUNG)-RELATED"/>
    <property type="match status" value="1"/>
</dbReference>
<protein>
    <recommendedName>
        <fullName evidence="10">Cytochrome P450</fullName>
    </recommendedName>
</protein>
<evidence type="ECO:0000256" key="5">
    <source>
        <dbReference type="ARBA" id="ARBA00023002"/>
    </source>
</evidence>
<evidence type="ECO:0008006" key="10">
    <source>
        <dbReference type="Google" id="ProtNLM"/>
    </source>
</evidence>
<dbReference type="EMBL" id="JABCKI010000062">
    <property type="protein sequence ID" value="KAG5653281.1"/>
    <property type="molecule type" value="Genomic_DNA"/>
</dbReference>
<proteinExistence type="inferred from homology"/>